<keyword evidence="2" id="KW-1185">Reference proteome</keyword>
<protein>
    <submittedName>
        <fullName evidence="1">Uncharacterized protein</fullName>
    </submittedName>
</protein>
<sequence length="132" mass="14368">MYDRRQQTLLKQDTLSSIMAECASLASNTHFAGGEALVREAFAAVAVSLEGRVNLMLQNWQTGSSMSSACSQPFVRMGCVMGCPPRTMNPNIVTLFSGMRCANRVDCCRVVVVPVEFSCLGRIFLYSGSNVD</sequence>
<reference evidence="2" key="1">
    <citation type="journal article" date="2012" name="PLoS Genet.">
        <title>The genomes of the fungal plant pathogens Cladosporium fulvum and Dothistroma septosporum reveal adaptation to different hosts and lifestyles but also signatures of common ancestry.</title>
        <authorList>
            <person name="de Wit P.J.G.M."/>
            <person name="van der Burgt A."/>
            <person name="Oekmen B."/>
            <person name="Stergiopoulos I."/>
            <person name="Abd-Elsalam K.A."/>
            <person name="Aerts A.L."/>
            <person name="Bahkali A.H."/>
            <person name="Beenen H.G."/>
            <person name="Chettri P."/>
            <person name="Cox M.P."/>
            <person name="Datema E."/>
            <person name="de Vries R.P."/>
            <person name="Dhillon B."/>
            <person name="Ganley A.R."/>
            <person name="Griffiths S.A."/>
            <person name="Guo Y."/>
            <person name="Hamelin R.C."/>
            <person name="Henrissat B."/>
            <person name="Kabir M.S."/>
            <person name="Jashni M.K."/>
            <person name="Kema G."/>
            <person name="Klaubauf S."/>
            <person name="Lapidus A."/>
            <person name="Levasseur A."/>
            <person name="Lindquist E."/>
            <person name="Mehrabi R."/>
            <person name="Ohm R.A."/>
            <person name="Owen T.J."/>
            <person name="Salamov A."/>
            <person name="Schwelm A."/>
            <person name="Schijlen E."/>
            <person name="Sun H."/>
            <person name="van den Burg H.A."/>
            <person name="van Ham R.C.H.J."/>
            <person name="Zhang S."/>
            <person name="Goodwin S.B."/>
            <person name="Grigoriev I.V."/>
            <person name="Collemare J."/>
            <person name="Bradshaw R.E."/>
        </authorList>
    </citation>
    <scope>NUCLEOTIDE SEQUENCE [LARGE SCALE GENOMIC DNA]</scope>
    <source>
        <strain evidence="2">NZE10 / CBS 128990</strain>
    </source>
</reference>
<evidence type="ECO:0000313" key="2">
    <source>
        <dbReference type="Proteomes" id="UP000016933"/>
    </source>
</evidence>
<dbReference type="AlphaFoldDB" id="N1PWG1"/>
<name>N1PWG1_DOTSN</name>
<dbReference type="Proteomes" id="UP000016933">
    <property type="component" value="Unassembled WGS sequence"/>
</dbReference>
<dbReference type="HOGENOM" id="CLU_1917023_0_0_1"/>
<organism evidence="1 2">
    <name type="scientific">Dothistroma septosporum (strain NZE10 / CBS 128990)</name>
    <name type="common">Red band needle blight fungus</name>
    <name type="synonym">Mycosphaerella pini</name>
    <dbReference type="NCBI Taxonomy" id="675120"/>
    <lineage>
        <taxon>Eukaryota</taxon>
        <taxon>Fungi</taxon>
        <taxon>Dikarya</taxon>
        <taxon>Ascomycota</taxon>
        <taxon>Pezizomycotina</taxon>
        <taxon>Dothideomycetes</taxon>
        <taxon>Dothideomycetidae</taxon>
        <taxon>Mycosphaerellales</taxon>
        <taxon>Mycosphaerellaceae</taxon>
        <taxon>Dothistroma</taxon>
    </lineage>
</organism>
<proteinExistence type="predicted"/>
<reference evidence="1 2" key="2">
    <citation type="journal article" date="2012" name="PLoS Pathog.">
        <title>Diverse lifestyles and strategies of plant pathogenesis encoded in the genomes of eighteen Dothideomycetes fungi.</title>
        <authorList>
            <person name="Ohm R.A."/>
            <person name="Feau N."/>
            <person name="Henrissat B."/>
            <person name="Schoch C.L."/>
            <person name="Horwitz B.A."/>
            <person name="Barry K.W."/>
            <person name="Condon B.J."/>
            <person name="Copeland A.C."/>
            <person name="Dhillon B."/>
            <person name="Glaser F."/>
            <person name="Hesse C.N."/>
            <person name="Kosti I."/>
            <person name="LaButti K."/>
            <person name="Lindquist E.A."/>
            <person name="Lucas S."/>
            <person name="Salamov A.A."/>
            <person name="Bradshaw R.E."/>
            <person name="Ciuffetti L."/>
            <person name="Hamelin R.C."/>
            <person name="Kema G.H.J."/>
            <person name="Lawrence C."/>
            <person name="Scott J.A."/>
            <person name="Spatafora J.W."/>
            <person name="Turgeon B.G."/>
            <person name="de Wit P.J.G.M."/>
            <person name="Zhong S."/>
            <person name="Goodwin S.B."/>
            <person name="Grigoriev I.V."/>
        </authorList>
    </citation>
    <scope>NUCLEOTIDE SEQUENCE [LARGE SCALE GENOMIC DNA]</scope>
    <source>
        <strain evidence="2">NZE10 / CBS 128990</strain>
    </source>
</reference>
<gene>
    <name evidence="1" type="ORF">DOTSEDRAFT_69619</name>
</gene>
<evidence type="ECO:0000313" key="1">
    <source>
        <dbReference type="EMBL" id="EME47737.1"/>
    </source>
</evidence>
<dbReference type="EMBL" id="KB446536">
    <property type="protein sequence ID" value="EME47737.1"/>
    <property type="molecule type" value="Genomic_DNA"/>
</dbReference>
<accession>N1PWG1</accession>